<reference evidence="1 2" key="1">
    <citation type="journal article" date="2010" name="Nature">
        <title>Genome sequence of the palaeopolyploid soybean.</title>
        <authorList>
            <person name="Schmutz J."/>
            <person name="Cannon S.B."/>
            <person name="Schlueter J."/>
            <person name="Ma J."/>
            <person name="Mitros T."/>
            <person name="Nelson W."/>
            <person name="Hyten D.L."/>
            <person name="Song Q."/>
            <person name="Thelen J.J."/>
            <person name="Cheng J."/>
            <person name="Xu D."/>
            <person name="Hellsten U."/>
            <person name="May G.D."/>
            <person name="Yu Y."/>
            <person name="Sakurai T."/>
            <person name="Umezawa T."/>
            <person name="Bhattacharyya M.K."/>
            <person name="Sandhu D."/>
            <person name="Valliyodan B."/>
            <person name="Lindquist E."/>
            <person name="Peto M."/>
            <person name="Grant D."/>
            <person name="Shu S."/>
            <person name="Goodstein D."/>
            <person name="Barry K."/>
            <person name="Futrell-Griggs M."/>
            <person name="Abernathy B."/>
            <person name="Du J."/>
            <person name="Tian Z."/>
            <person name="Zhu L."/>
            <person name="Gill N."/>
            <person name="Joshi T."/>
            <person name="Libault M."/>
            <person name="Sethuraman A."/>
            <person name="Zhang X.-C."/>
            <person name="Shinozaki K."/>
            <person name="Nguyen H.T."/>
            <person name="Wing R.A."/>
            <person name="Cregan P."/>
            <person name="Specht J."/>
            <person name="Grimwood J."/>
            <person name="Rokhsar D."/>
            <person name="Stacey G."/>
            <person name="Shoemaker R.C."/>
            <person name="Jackson S.A."/>
        </authorList>
    </citation>
    <scope>NUCLEOTIDE SEQUENCE</scope>
    <source>
        <strain evidence="2">cv. Williams 82</strain>
        <tissue evidence="1">Callus</tissue>
    </source>
</reference>
<reference evidence="1" key="3">
    <citation type="submission" date="2018-07" db="EMBL/GenBank/DDBJ databases">
        <title>WGS assembly of Glycine max.</title>
        <authorList>
            <person name="Schmutz J."/>
            <person name="Cannon S."/>
            <person name="Schlueter J."/>
            <person name="Ma J."/>
            <person name="Mitros T."/>
            <person name="Nelson W."/>
            <person name="Hyten D."/>
            <person name="Song Q."/>
            <person name="Thelen J."/>
            <person name="Cheng J."/>
            <person name="Xu D."/>
            <person name="Hellsten U."/>
            <person name="May G."/>
            <person name="Yu Y."/>
            <person name="Sakurai T."/>
            <person name="Umezawa T."/>
            <person name="Bhattacharyya M."/>
            <person name="Sandhu D."/>
            <person name="Valliyodan B."/>
            <person name="Lindquist E."/>
            <person name="Peto M."/>
            <person name="Grant D."/>
            <person name="Shu S."/>
            <person name="Goodstein D."/>
            <person name="Barry K."/>
            <person name="Futrell-Griggs M."/>
            <person name="Abernathy B."/>
            <person name="Du J."/>
            <person name="Tian Z."/>
            <person name="Zhu L."/>
            <person name="Gill N."/>
            <person name="Joshi T."/>
            <person name="Libault M."/>
            <person name="Sethuraman A."/>
            <person name="Zhang X."/>
            <person name="Shinozaki K."/>
            <person name="Nguyen H."/>
            <person name="Wing R."/>
            <person name="Cregan P."/>
            <person name="Specht J."/>
            <person name="Grimwood J."/>
            <person name="Rokhsar D."/>
            <person name="Stacey G."/>
            <person name="Shoemaker R."/>
            <person name="Jackson S."/>
        </authorList>
    </citation>
    <scope>NUCLEOTIDE SEQUENCE</scope>
    <source>
        <tissue evidence="1">Callus</tissue>
    </source>
</reference>
<evidence type="ECO:0000313" key="3">
    <source>
        <dbReference type="Proteomes" id="UP000008827"/>
    </source>
</evidence>
<dbReference type="EnsemblPlants" id="KRH75650">
    <property type="protein sequence ID" value="KRH75650"/>
    <property type="gene ID" value="GLYMA_01G098900"/>
</dbReference>
<protein>
    <submittedName>
        <fullName evidence="1 2">Uncharacterized protein</fullName>
    </submittedName>
</protein>
<evidence type="ECO:0000313" key="1">
    <source>
        <dbReference type="EMBL" id="KRH75650.1"/>
    </source>
</evidence>
<gene>
    <name evidence="1" type="ORF">GLYMA_01G098900</name>
</gene>
<reference evidence="2" key="2">
    <citation type="submission" date="2018-02" db="UniProtKB">
        <authorList>
            <consortium name="EnsemblPlants"/>
        </authorList>
    </citation>
    <scope>IDENTIFICATION</scope>
    <source>
        <strain evidence="2">Williams 82</strain>
    </source>
</reference>
<dbReference type="Proteomes" id="UP000008827">
    <property type="component" value="Chromosome 1"/>
</dbReference>
<keyword evidence="3" id="KW-1185">Reference proteome</keyword>
<dbReference type="EMBL" id="CM000834">
    <property type="protein sequence ID" value="KRH75650.1"/>
    <property type="molecule type" value="Genomic_DNA"/>
</dbReference>
<dbReference type="Gramene" id="KRH75650">
    <property type="protein sequence ID" value="KRH75650"/>
    <property type="gene ID" value="GLYMA_01G098900"/>
</dbReference>
<organism evidence="1">
    <name type="scientific">Glycine max</name>
    <name type="common">Soybean</name>
    <name type="synonym">Glycine hispida</name>
    <dbReference type="NCBI Taxonomy" id="3847"/>
    <lineage>
        <taxon>Eukaryota</taxon>
        <taxon>Viridiplantae</taxon>
        <taxon>Streptophyta</taxon>
        <taxon>Embryophyta</taxon>
        <taxon>Tracheophyta</taxon>
        <taxon>Spermatophyta</taxon>
        <taxon>Magnoliopsida</taxon>
        <taxon>eudicotyledons</taxon>
        <taxon>Gunneridae</taxon>
        <taxon>Pentapetalae</taxon>
        <taxon>rosids</taxon>
        <taxon>fabids</taxon>
        <taxon>Fabales</taxon>
        <taxon>Fabaceae</taxon>
        <taxon>Papilionoideae</taxon>
        <taxon>50 kb inversion clade</taxon>
        <taxon>NPAAA clade</taxon>
        <taxon>indigoferoid/millettioid clade</taxon>
        <taxon>Phaseoleae</taxon>
        <taxon>Glycine</taxon>
        <taxon>Glycine subgen. Soja</taxon>
    </lineage>
</organism>
<name>A0A0R0LE40_SOYBN</name>
<evidence type="ECO:0000313" key="2">
    <source>
        <dbReference type="EnsemblPlants" id="KRH75650"/>
    </source>
</evidence>
<proteinExistence type="predicted"/>
<sequence>MAGRQHSTMIENPIPTWAEARTTTLQTIDPNMIADAIRKHFRVKLEPVDGPVYRKPYPEWIDKPLCCDYTRSQILQPSLARMGNQ</sequence>
<dbReference type="AlphaFoldDB" id="A0A0R0LE40"/>
<dbReference type="InParanoid" id="A0A0R0LE40"/>
<accession>A0A0R0LE40</accession>